<keyword evidence="7" id="KW-1185">Reference proteome</keyword>
<evidence type="ECO:0000256" key="4">
    <source>
        <dbReference type="ARBA" id="ARBA00022837"/>
    </source>
</evidence>
<evidence type="ECO:0000313" key="6">
    <source>
        <dbReference type="EMBL" id="PTD15960.1"/>
    </source>
</evidence>
<feature type="domain" description="Sulfatase N-terminal" evidence="5">
    <location>
        <begin position="10"/>
        <end position="420"/>
    </location>
</feature>
<dbReference type="RefSeq" id="WP_107396131.1">
    <property type="nucleotide sequence ID" value="NZ_PHHF01000084.1"/>
</dbReference>
<sequence length="554" mass="60786">MAAKNGADRPNFLVILVDDMGFSDIGAFGSEIETPYLDALAHAGVRFTDFHSAPACSPTRAMLLTGTDHHIAGLGSMVEVVRPDFDRPPGYEGYLNDRVVTFVELLRDAGYRTLMSGKWHLGDTPATVPAARGFERSFALLPGGADHFGGSPLDRAVVRGPIYIEDETFVTELPEGFYSSDHFTTRLLDFLEEGRGDERPFFAYLPFSAPHWPLQAPDAEIAKYRGRYDDGPDALRARRLDRLKDLGLIAEDVVPHPVVTEAPEWDALSDAERVDSARAMEVYAAMVDRIDQNVGRVVDWLKRNGRFDNTVILFLSDNGAEGAIVEAMPIIGPLFSQLIREHCDNSLANAGKPGSYIWYGPRWAQAATAPSRLTKAYTTEGGIRVPAFIHYPAAARAGEVSGEFATVMDVAPTFLDLAGVAHPGESYQGRPIAPVRGRSFAGWLHAGADRIHPPGTSTGWELFGRRAIRKDHWKAVYVPGADGRSRWQLYDLAIDPGETDDLARAYPARLEELLALWRRYVEETGVVEDAISIFDADPEAWAQARPLQAAAAPA</sequence>
<organism evidence="6 7">
    <name type="scientific">Edaphosphingomonas fennica</name>
    <dbReference type="NCBI Taxonomy" id="114404"/>
    <lineage>
        <taxon>Bacteria</taxon>
        <taxon>Pseudomonadati</taxon>
        <taxon>Pseudomonadota</taxon>
        <taxon>Alphaproteobacteria</taxon>
        <taxon>Sphingomonadales</taxon>
        <taxon>Rhizorhabdaceae</taxon>
        <taxon>Edaphosphingomonas</taxon>
    </lineage>
</organism>
<dbReference type="EMBL" id="PHHF01000084">
    <property type="protein sequence ID" value="PTD15960.1"/>
    <property type="molecule type" value="Genomic_DNA"/>
</dbReference>
<dbReference type="AlphaFoldDB" id="A0A2T4HJH4"/>
<dbReference type="PANTHER" id="PTHR42693:SF33">
    <property type="entry name" value="ARYLSULFATASE"/>
    <property type="match status" value="1"/>
</dbReference>
<reference evidence="6 7" key="1">
    <citation type="submission" date="2017-11" db="EMBL/GenBank/DDBJ databases">
        <title>Sphingomonas oleivorans sp. nov., isolated from oil-contaminated soil.</title>
        <authorList>
            <person name="Wang L."/>
            <person name="Chen L."/>
        </authorList>
    </citation>
    <scope>NUCLEOTIDE SEQUENCE [LARGE SCALE GENOMIC DNA]</scope>
    <source>
        <strain evidence="6 7">K101</strain>
    </source>
</reference>
<evidence type="ECO:0000256" key="3">
    <source>
        <dbReference type="ARBA" id="ARBA00022801"/>
    </source>
</evidence>
<dbReference type="PROSITE" id="PS00149">
    <property type="entry name" value="SULFATASE_2"/>
    <property type="match status" value="1"/>
</dbReference>
<accession>A0A2T4HJH4</accession>
<dbReference type="GO" id="GO:0046872">
    <property type="term" value="F:metal ion binding"/>
    <property type="evidence" value="ECO:0007669"/>
    <property type="project" value="UniProtKB-KW"/>
</dbReference>
<dbReference type="InterPro" id="IPR000917">
    <property type="entry name" value="Sulfatase_N"/>
</dbReference>
<dbReference type="PANTHER" id="PTHR42693">
    <property type="entry name" value="ARYLSULFATASE FAMILY MEMBER"/>
    <property type="match status" value="1"/>
</dbReference>
<keyword evidence="4" id="KW-0106">Calcium</keyword>
<evidence type="ECO:0000259" key="5">
    <source>
        <dbReference type="Pfam" id="PF00884"/>
    </source>
</evidence>
<comment type="similarity">
    <text evidence="1">Belongs to the sulfatase family.</text>
</comment>
<dbReference type="Gene3D" id="3.40.720.10">
    <property type="entry name" value="Alkaline Phosphatase, subunit A"/>
    <property type="match status" value="1"/>
</dbReference>
<dbReference type="InterPro" id="IPR017850">
    <property type="entry name" value="Alkaline_phosphatase_core_sf"/>
</dbReference>
<keyword evidence="3" id="KW-0378">Hydrolase</keyword>
<dbReference type="InterPro" id="IPR024607">
    <property type="entry name" value="Sulfatase_CS"/>
</dbReference>
<name>A0A2T4HJH4_9SPHN</name>
<comment type="caution">
    <text evidence="6">The sequence shown here is derived from an EMBL/GenBank/DDBJ whole genome shotgun (WGS) entry which is preliminary data.</text>
</comment>
<dbReference type="Proteomes" id="UP000241206">
    <property type="component" value="Unassembled WGS sequence"/>
</dbReference>
<evidence type="ECO:0000313" key="7">
    <source>
        <dbReference type="Proteomes" id="UP000241206"/>
    </source>
</evidence>
<evidence type="ECO:0000256" key="1">
    <source>
        <dbReference type="ARBA" id="ARBA00008779"/>
    </source>
</evidence>
<dbReference type="GO" id="GO:0004065">
    <property type="term" value="F:arylsulfatase activity"/>
    <property type="evidence" value="ECO:0007669"/>
    <property type="project" value="TreeGrafter"/>
</dbReference>
<dbReference type="InterPro" id="IPR050738">
    <property type="entry name" value="Sulfatase"/>
</dbReference>
<proteinExistence type="inferred from homology"/>
<dbReference type="Gene3D" id="3.30.1120.10">
    <property type="match status" value="1"/>
</dbReference>
<dbReference type="Pfam" id="PF00884">
    <property type="entry name" value="Sulfatase"/>
    <property type="match status" value="1"/>
</dbReference>
<gene>
    <name evidence="6" type="ORF">CV103_21235</name>
</gene>
<dbReference type="SUPFAM" id="SSF53649">
    <property type="entry name" value="Alkaline phosphatase-like"/>
    <property type="match status" value="1"/>
</dbReference>
<dbReference type="CDD" id="cd16025">
    <property type="entry name" value="PAS_like"/>
    <property type="match status" value="1"/>
</dbReference>
<protein>
    <submittedName>
        <fullName evidence="6">Arylsulfatase</fullName>
    </submittedName>
</protein>
<keyword evidence="2" id="KW-0479">Metal-binding</keyword>
<evidence type="ECO:0000256" key="2">
    <source>
        <dbReference type="ARBA" id="ARBA00022723"/>
    </source>
</evidence>